<name>A0A4P9W3Q6_9FUNG</name>
<feature type="non-terminal residue" evidence="1">
    <location>
        <position position="58"/>
    </location>
</feature>
<protein>
    <submittedName>
        <fullName evidence="1">Uncharacterized protein</fullName>
    </submittedName>
</protein>
<keyword evidence="2" id="KW-1185">Reference proteome</keyword>
<sequence>MPTPFQSPPQTPPTPQHYPLFPLFFAQSGQNHAPDGASLSPTHSLWNHSMAQFFDGRG</sequence>
<evidence type="ECO:0000313" key="1">
    <source>
        <dbReference type="EMBL" id="RKO86959.1"/>
    </source>
</evidence>
<organism evidence="1 2">
    <name type="scientific">Blyttiomyces helicus</name>
    <dbReference type="NCBI Taxonomy" id="388810"/>
    <lineage>
        <taxon>Eukaryota</taxon>
        <taxon>Fungi</taxon>
        <taxon>Fungi incertae sedis</taxon>
        <taxon>Chytridiomycota</taxon>
        <taxon>Chytridiomycota incertae sedis</taxon>
        <taxon>Chytridiomycetes</taxon>
        <taxon>Chytridiomycetes incertae sedis</taxon>
        <taxon>Blyttiomyces</taxon>
    </lineage>
</organism>
<reference evidence="2" key="1">
    <citation type="journal article" date="2018" name="Nat. Microbiol.">
        <title>Leveraging single-cell genomics to expand the fungal tree of life.</title>
        <authorList>
            <person name="Ahrendt S.R."/>
            <person name="Quandt C.A."/>
            <person name="Ciobanu D."/>
            <person name="Clum A."/>
            <person name="Salamov A."/>
            <person name="Andreopoulos B."/>
            <person name="Cheng J.F."/>
            <person name="Woyke T."/>
            <person name="Pelin A."/>
            <person name="Henrissat B."/>
            <person name="Reynolds N.K."/>
            <person name="Benny G.L."/>
            <person name="Smith M.E."/>
            <person name="James T.Y."/>
            <person name="Grigoriev I.V."/>
        </authorList>
    </citation>
    <scope>NUCLEOTIDE SEQUENCE [LARGE SCALE GENOMIC DNA]</scope>
</reference>
<proteinExistence type="predicted"/>
<accession>A0A4P9W3Q6</accession>
<evidence type="ECO:0000313" key="2">
    <source>
        <dbReference type="Proteomes" id="UP000269721"/>
    </source>
</evidence>
<dbReference type="Proteomes" id="UP000269721">
    <property type="component" value="Unassembled WGS sequence"/>
</dbReference>
<dbReference type="AlphaFoldDB" id="A0A4P9W3Q6"/>
<gene>
    <name evidence="1" type="ORF">BDK51DRAFT_38305</name>
</gene>
<dbReference type="EMBL" id="KZ997782">
    <property type="protein sequence ID" value="RKO86959.1"/>
    <property type="molecule type" value="Genomic_DNA"/>
</dbReference>